<dbReference type="Proteomes" id="UP000219922">
    <property type="component" value="Unassembled WGS sequence"/>
</dbReference>
<evidence type="ECO:0000313" key="2">
    <source>
        <dbReference type="Proteomes" id="UP000219922"/>
    </source>
</evidence>
<evidence type="ECO:0000313" key="1">
    <source>
        <dbReference type="EMBL" id="PDZ94286.1"/>
    </source>
</evidence>
<protein>
    <submittedName>
        <fullName evidence="1">Acetyltransferase</fullName>
    </submittedName>
</protein>
<dbReference type="RefSeq" id="WP_098007127.1">
    <property type="nucleotide sequence ID" value="NZ_NUJB01000045.1"/>
</dbReference>
<dbReference type="AlphaFoldDB" id="A0A9X6SSG0"/>
<proteinExistence type="predicted"/>
<sequence length="69" mass="7958">MIEVTLTSKKTNRVIKASYTARQILNFMDEDELVLDMHQCDCQPVGETNVVECNCEAEWEDYKLTLGDE</sequence>
<dbReference type="EMBL" id="NVMX01000221">
    <property type="protein sequence ID" value="PDZ94286.1"/>
    <property type="molecule type" value="Genomic_DNA"/>
</dbReference>
<organism evidence="1 2">
    <name type="scientific">Bacillus cereus</name>
    <dbReference type="NCBI Taxonomy" id="1396"/>
    <lineage>
        <taxon>Bacteria</taxon>
        <taxon>Bacillati</taxon>
        <taxon>Bacillota</taxon>
        <taxon>Bacilli</taxon>
        <taxon>Bacillales</taxon>
        <taxon>Bacillaceae</taxon>
        <taxon>Bacillus</taxon>
        <taxon>Bacillus cereus group</taxon>
    </lineage>
</organism>
<comment type="caution">
    <text evidence="1">The sequence shown here is derived from an EMBL/GenBank/DDBJ whole genome shotgun (WGS) entry which is preliminary data.</text>
</comment>
<reference evidence="1 2" key="1">
    <citation type="submission" date="2017-09" db="EMBL/GenBank/DDBJ databases">
        <title>Large-scale bioinformatics analysis of Bacillus genomes uncovers conserved roles of natural products in bacterial physiology.</title>
        <authorList>
            <consortium name="Agbiome Team Llc"/>
            <person name="Bleich R.M."/>
            <person name="Grubbs K.J."/>
            <person name="Santa Maria K.C."/>
            <person name="Allen S.E."/>
            <person name="Farag S."/>
            <person name="Shank E.A."/>
            <person name="Bowers A."/>
        </authorList>
    </citation>
    <scope>NUCLEOTIDE SEQUENCE [LARGE SCALE GENOMIC DNA]</scope>
    <source>
        <strain evidence="1 2">AFS092789</strain>
    </source>
</reference>
<name>A0A9X6SSG0_BACCE</name>
<accession>A0A9X6SSG0</accession>
<gene>
    <name evidence="1" type="ORF">CON36_34555</name>
</gene>